<accession>A0A7K0KGB5</accession>
<protein>
    <submittedName>
        <fullName evidence="1">Uncharacterized protein</fullName>
    </submittedName>
</protein>
<comment type="caution">
    <text evidence="1">The sequence shown here is derived from an EMBL/GenBank/DDBJ whole genome shotgun (WGS) entry which is preliminary data.</text>
</comment>
<dbReference type="RefSeq" id="WP_154534072.1">
    <property type="nucleotide sequence ID" value="NZ_VUNG01000015.1"/>
</dbReference>
<dbReference type="Proteomes" id="UP000438914">
    <property type="component" value="Unassembled WGS sequence"/>
</dbReference>
<name>A0A7K0KGB5_9BACT</name>
<gene>
    <name evidence="1" type="ORF">FYJ73_07370</name>
</gene>
<dbReference type="AlphaFoldDB" id="A0A7K0KGB5"/>
<evidence type="ECO:0000313" key="1">
    <source>
        <dbReference type="EMBL" id="MST84490.1"/>
    </source>
</evidence>
<keyword evidence="2" id="KW-1185">Reference proteome</keyword>
<reference evidence="1 2" key="1">
    <citation type="submission" date="2019-08" db="EMBL/GenBank/DDBJ databases">
        <title>In-depth cultivation of the pig gut microbiome towards novel bacterial diversity and tailored functional studies.</title>
        <authorList>
            <person name="Wylensek D."/>
            <person name="Hitch T.C.A."/>
            <person name="Clavel T."/>
        </authorList>
    </citation>
    <scope>NUCLEOTIDE SEQUENCE [LARGE SCALE GENOMIC DNA]</scope>
    <source>
        <strain evidence="1 2">LKV-178-WT-2A</strain>
    </source>
</reference>
<sequence>MRNRINSDKQNQYFETCRSYESAEEEKGKFPHFITKVTDVKWNIDGASYAVCHDNGNLPTLKGMGSSSLETRSLYHFVYKTNLMIT</sequence>
<organism evidence="1 2">
    <name type="scientific">Hallella mizrahii</name>
    <dbReference type="NCBI Taxonomy" id="2606637"/>
    <lineage>
        <taxon>Bacteria</taxon>
        <taxon>Pseudomonadati</taxon>
        <taxon>Bacteroidota</taxon>
        <taxon>Bacteroidia</taxon>
        <taxon>Bacteroidales</taxon>
        <taxon>Prevotellaceae</taxon>
        <taxon>Hallella</taxon>
    </lineage>
</organism>
<dbReference type="EMBL" id="VUNG01000015">
    <property type="protein sequence ID" value="MST84490.1"/>
    <property type="molecule type" value="Genomic_DNA"/>
</dbReference>
<evidence type="ECO:0000313" key="2">
    <source>
        <dbReference type="Proteomes" id="UP000438914"/>
    </source>
</evidence>
<proteinExistence type="predicted"/>